<evidence type="ECO:0008006" key="14">
    <source>
        <dbReference type="Google" id="ProtNLM"/>
    </source>
</evidence>
<dbReference type="InterPro" id="IPR011765">
    <property type="entry name" value="Pept_M16_N"/>
</dbReference>
<feature type="domain" description="Peptidase M16 C-terminal" evidence="9">
    <location>
        <begin position="214"/>
        <end position="427"/>
    </location>
</feature>
<dbReference type="GO" id="GO:0043171">
    <property type="term" value="P:peptide catabolic process"/>
    <property type="evidence" value="ECO:0007669"/>
    <property type="project" value="TreeGrafter"/>
</dbReference>
<feature type="domain" description="Peptidase M16 middle/third" evidence="10">
    <location>
        <begin position="606"/>
        <end position="839"/>
    </location>
</feature>
<dbReference type="InterPro" id="IPR011249">
    <property type="entry name" value="Metalloenz_LuxS/M16"/>
</dbReference>
<evidence type="ECO:0000259" key="9">
    <source>
        <dbReference type="Pfam" id="PF05193"/>
    </source>
</evidence>
<dbReference type="OrthoDB" id="952271at2759"/>
<dbReference type="STRING" id="1344418.A0A1D2V8L0"/>
<evidence type="ECO:0000256" key="5">
    <source>
        <dbReference type="ARBA" id="ARBA00022801"/>
    </source>
</evidence>
<dbReference type="Proteomes" id="UP000095038">
    <property type="component" value="Unassembled WGS sequence"/>
</dbReference>
<protein>
    <recommendedName>
        <fullName evidence="14">LuxS/MPP-like metallohydrolase</fullName>
    </recommendedName>
</protein>
<comment type="similarity">
    <text evidence="2">Belongs to the peptidase M16 family.</text>
</comment>
<dbReference type="PROSITE" id="PS00143">
    <property type="entry name" value="INSULINASE"/>
    <property type="match status" value="1"/>
</dbReference>
<dbReference type="GO" id="GO:0004222">
    <property type="term" value="F:metalloendopeptidase activity"/>
    <property type="evidence" value="ECO:0007669"/>
    <property type="project" value="InterPro"/>
</dbReference>
<evidence type="ECO:0000259" key="8">
    <source>
        <dbReference type="Pfam" id="PF00675"/>
    </source>
</evidence>
<evidence type="ECO:0000256" key="6">
    <source>
        <dbReference type="ARBA" id="ARBA00022833"/>
    </source>
</evidence>
<comment type="cofactor">
    <cofactor evidence="1">
        <name>Zn(2+)</name>
        <dbReference type="ChEBI" id="CHEBI:29105"/>
    </cofactor>
</comment>
<evidence type="ECO:0000259" key="11">
    <source>
        <dbReference type="Pfam" id="PF22456"/>
    </source>
</evidence>
<dbReference type="FunCoup" id="A0A1D2V8L0">
    <property type="interactions" value="46"/>
</dbReference>
<dbReference type="InterPro" id="IPR050626">
    <property type="entry name" value="Peptidase_M16"/>
</dbReference>
<organism evidence="12 13">
    <name type="scientific">Ascoidea rubescens DSM 1968</name>
    <dbReference type="NCBI Taxonomy" id="1344418"/>
    <lineage>
        <taxon>Eukaryota</taxon>
        <taxon>Fungi</taxon>
        <taxon>Dikarya</taxon>
        <taxon>Ascomycota</taxon>
        <taxon>Saccharomycotina</taxon>
        <taxon>Saccharomycetes</taxon>
        <taxon>Ascoideaceae</taxon>
        <taxon>Ascoidea</taxon>
    </lineage>
</organism>
<dbReference type="InterPro" id="IPR001431">
    <property type="entry name" value="Pept_M16_Zn_BS"/>
</dbReference>
<dbReference type="RefSeq" id="XP_020044323.1">
    <property type="nucleotide sequence ID" value="XM_020194153.1"/>
</dbReference>
<keyword evidence="5" id="KW-0378">Hydrolase</keyword>
<evidence type="ECO:0000256" key="3">
    <source>
        <dbReference type="ARBA" id="ARBA00022670"/>
    </source>
</evidence>
<dbReference type="GO" id="GO:0005739">
    <property type="term" value="C:mitochondrion"/>
    <property type="evidence" value="ECO:0007669"/>
    <property type="project" value="TreeGrafter"/>
</dbReference>
<dbReference type="SUPFAM" id="SSF63411">
    <property type="entry name" value="LuxS/MPP-like metallohydrolase"/>
    <property type="match status" value="4"/>
</dbReference>
<dbReference type="InterPro" id="IPR007863">
    <property type="entry name" value="Peptidase_M16_C"/>
</dbReference>
<evidence type="ECO:0000256" key="1">
    <source>
        <dbReference type="ARBA" id="ARBA00001947"/>
    </source>
</evidence>
<accession>A0A1D2V8L0</accession>
<name>A0A1D2V8L0_9ASCO</name>
<dbReference type="GO" id="GO:0005829">
    <property type="term" value="C:cytosol"/>
    <property type="evidence" value="ECO:0007669"/>
    <property type="project" value="TreeGrafter"/>
</dbReference>
<proteinExistence type="inferred from homology"/>
<keyword evidence="3" id="KW-0645">Protease</keyword>
<feature type="domain" description="Peptidase M16 N-terminal" evidence="8">
    <location>
        <begin position="38"/>
        <end position="166"/>
    </location>
</feature>
<sequence>MNSSYTEIRTFQNNVHVPVCFSDRNYKFIQLKNGLLTLLISDPANDSAASALTIASGSNNDPNNIPGLAHFCEHMLFLGTKEYPNPSSYRKLLSSVNGRQNAFTTGEQTCFYFQIPNILSHSGSNNYSQSDSTLNKVLNHFSSFFKSPLFNENMAKKEIFAVDNEHSSNKKSNGRIMYHGFRILANKNHPFHRFCTGNFFTLNDLPAFSKINLREKLKRYYNENFKAENMTLVLKGPQSITSLQKLAISNFSDIRSSILQDYDSKSKLSKLKRRNNSVDTIYSFEKIKKPEINDFAIGPDTWAKKYQSKIYPKENLLKCVFIKSTTLPSGIMRIIFPVHYDSKNPQEYRENNLFSTICCNLLSNESDGSLSSYYKKLNLITGIVCYTSDLSQGNDIILVELKLTSNGYNKLLQVLQIIFKYIKMIFQLKNIDELAKYLSEQTSIDLLSYIYRENNQAIMDEVSDLSNILQSNLEGLNHSWILKGTPSWIDQKGFQGGYYESDKAKKWWTNCATQLIGFGLTHLSMENFNLVILGNEVLLKNKILINNLFQYNNCNQEDLGQFIKIVDDKTETEPYLKDINFQIQYKIFDVILSKLIMKDRLSTLIVKRIKKSTLHTIAQQKEEHILYIPKTNEFLPDIALYQSSLLTILDKLSEKSSNSWISCFTKDPCIINIPSIYSRNDFHELWIKNESTVPSCKSRCCISYEMIGINTLPSPKATICNEILCELIAIHLRKKLYPAEILGYQWCLVSSMKGDSRINITISGFNDGIEKILKVITDEIIDVNKLFDSLICYEDYKRSRVLIRERYNELIDQPSFLIASAGSIVLLEENSWNLNERLESLEEVELSDIKNYTNKFFGNGLYLNLFVHGDYMEEKIAEYSKILNTLTKHLDRKITRFTTKQRRIILNEPSSYYIKPSRSYVYKSKSAENDPTNSIVYYIQTGLRNDSKIKILSNVVAYLISDTVSPILRTKKQLGYLVGGGLRVFRSTIGIHISIMSGKYSPEQLEDEINKYLMELEKTIEDYTEEEFESKIKKPFLKKYLGNIELETLMLGNKAQNEYFNLVSFNRNQPKDSESEGPENITSTSMVRTGGLLTNFESSILKHHNAIWEEISGRTYEFQKINISPLNYLRKNCKIDLIGINELDKKTFLKFWRKKISIKSYEKSKISIMISSTQSKQKARNEEITMQLEVFLKLKGLTMDSEALKEIVEKCDGNNMLISKEMFRYFRKNGKSLKFIGSMVKDLIRNMKITMSKQNNESEENEIDMTNVDCTPLLENEIITSIKNFHEENKVFKGETTDHRNGKIYEL</sequence>
<dbReference type="Pfam" id="PF00675">
    <property type="entry name" value="Peptidase_M16"/>
    <property type="match status" value="1"/>
</dbReference>
<reference evidence="13" key="1">
    <citation type="submission" date="2016-05" db="EMBL/GenBank/DDBJ databases">
        <title>Comparative genomics of biotechnologically important yeasts.</title>
        <authorList>
            <consortium name="DOE Joint Genome Institute"/>
            <person name="Riley R."/>
            <person name="Haridas S."/>
            <person name="Wolfe K.H."/>
            <person name="Lopes M.R."/>
            <person name="Hittinger C.T."/>
            <person name="Goker M."/>
            <person name="Salamov A."/>
            <person name="Wisecaver J."/>
            <person name="Long T.M."/>
            <person name="Aerts A.L."/>
            <person name="Barry K."/>
            <person name="Choi C."/>
            <person name="Clum A."/>
            <person name="Coughlan A.Y."/>
            <person name="Deshpande S."/>
            <person name="Douglass A.P."/>
            <person name="Hanson S.J."/>
            <person name="Klenk H.-P."/>
            <person name="Labutti K."/>
            <person name="Lapidus A."/>
            <person name="Lindquist E."/>
            <person name="Lipzen A."/>
            <person name="Meier-Kolthoff J.P."/>
            <person name="Ohm R.A."/>
            <person name="Otillar R.P."/>
            <person name="Pangilinan J."/>
            <person name="Peng Y."/>
            <person name="Rokas A."/>
            <person name="Rosa C.A."/>
            <person name="Scheuner C."/>
            <person name="Sibirny A.A."/>
            <person name="Slot J.C."/>
            <person name="Stielow J.B."/>
            <person name="Sun H."/>
            <person name="Kurtzman C.P."/>
            <person name="Blackwell M."/>
            <person name="Grigoriev I.V."/>
            <person name="Jeffries T.W."/>
        </authorList>
    </citation>
    <scope>NUCLEOTIDE SEQUENCE [LARGE SCALE GENOMIC DNA]</scope>
    <source>
        <strain evidence="13">DSM 1968</strain>
    </source>
</reference>
<dbReference type="FunFam" id="3.30.830.10:FF:000012">
    <property type="entry name" value="Protease 3"/>
    <property type="match status" value="1"/>
</dbReference>
<dbReference type="InterPro" id="IPR032632">
    <property type="entry name" value="Peptidase_M16_M"/>
</dbReference>
<keyword evidence="4" id="KW-0479">Metal-binding</keyword>
<dbReference type="InParanoid" id="A0A1D2V8L0"/>
<evidence type="ECO:0000256" key="7">
    <source>
        <dbReference type="ARBA" id="ARBA00023049"/>
    </source>
</evidence>
<gene>
    <name evidence="12" type="ORF">ASCRUDRAFT_78149</name>
</gene>
<evidence type="ECO:0000313" key="13">
    <source>
        <dbReference type="Proteomes" id="UP000095038"/>
    </source>
</evidence>
<dbReference type="InterPro" id="IPR054734">
    <property type="entry name" value="PqqF-like_C_4"/>
</dbReference>
<feature type="domain" description="Coenzyme PQQ synthesis protein F-like C-terminal lobe" evidence="11">
    <location>
        <begin position="958"/>
        <end position="1031"/>
    </location>
</feature>
<keyword evidence="7" id="KW-0482">Metalloprotease</keyword>
<dbReference type="Pfam" id="PF22456">
    <property type="entry name" value="PqqF-like_C_4"/>
    <property type="match status" value="1"/>
</dbReference>
<evidence type="ECO:0000313" key="12">
    <source>
        <dbReference type="EMBL" id="ODV58016.1"/>
    </source>
</evidence>
<evidence type="ECO:0000256" key="4">
    <source>
        <dbReference type="ARBA" id="ARBA00022723"/>
    </source>
</evidence>
<dbReference type="PANTHER" id="PTHR43690">
    <property type="entry name" value="NARDILYSIN"/>
    <property type="match status" value="1"/>
</dbReference>
<dbReference type="PANTHER" id="PTHR43690:SF18">
    <property type="entry name" value="INSULIN-DEGRADING ENZYME-RELATED"/>
    <property type="match status" value="1"/>
</dbReference>
<keyword evidence="13" id="KW-1185">Reference proteome</keyword>
<dbReference type="Pfam" id="PF16187">
    <property type="entry name" value="Peptidase_M16_M"/>
    <property type="match status" value="1"/>
</dbReference>
<dbReference type="EMBL" id="KV454495">
    <property type="protein sequence ID" value="ODV58016.1"/>
    <property type="molecule type" value="Genomic_DNA"/>
</dbReference>
<keyword evidence="6" id="KW-0862">Zinc</keyword>
<dbReference type="GeneID" id="30967789"/>
<dbReference type="Gene3D" id="3.30.830.10">
    <property type="entry name" value="Metalloenzyme, LuxS/M16 peptidase-like"/>
    <property type="match status" value="4"/>
</dbReference>
<dbReference type="Pfam" id="PF05193">
    <property type="entry name" value="Peptidase_M16_C"/>
    <property type="match status" value="1"/>
</dbReference>
<evidence type="ECO:0000256" key="2">
    <source>
        <dbReference type="ARBA" id="ARBA00007261"/>
    </source>
</evidence>
<dbReference type="GO" id="GO:0051603">
    <property type="term" value="P:proteolysis involved in protein catabolic process"/>
    <property type="evidence" value="ECO:0007669"/>
    <property type="project" value="TreeGrafter"/>
</dbReference>
<evidence type="ECO:0000259" key="10">
    <source>
        <dbReference type="Pfam" id="PF16187"/>
    </source>
</evidence>
<dbReference type="GO" id="GO:0046872">
    <property type="term" value="F:metal ion binding"/>
    <property type="evidence" value="ECO:0007669"/>
    <property type="project" value="UniProtKB-KW"/>
</dbReference>